<accession>A0A3S4BUS0</accession>
<reference evidence="9" key="1">
    <citation type="submission" date="2018-10" db="EMBL/GenBank/DDBJ databases">
        <authorList>
            <person name="Peiro R."/>
            <person name="Begona"/>
            <person name="Cbmso G."/>
            <person name="Lopez M."/>
            <person name="Gonzalez S."/>
            <person name="Sacristan E."/>
            <person name="Castillo E."/>
        </authorList>
    </citation>
    <scope>NUCLEOTIDE SEQUENCE [LARGE SCALE GENOMIC DNA]</scope>
</reference>
<evidence type="ECO:0000256" key="1">
    <source>
        <dbReference type="ARBA" id="ARBA00022714"/>
    </source>
</evidence>
<dbReference type="SUPFAM" id="SSF54292">
    <property type="entry name" value="2Fe-2S ferredoxin-like"/>
    <property type="match status" value="1"/>
</dbReference>
<keyword evidence="2" id="KW-0479">Metal-binding</keyword>
<dbReference type="GO" id="GO:0051537">
    <property type="term" value="F:2 iron, 2 sulfur cluster binding"/>
    <property type="evidence" value="ECO:0007669"/>
    <property type="project" value="UniProtKB-KW"/>
</dbReference>
<keyword evidence="9" id="KW-1185">Reference proteome</keyword>
<dbReference type="EMBL" id="UWOC01000066">
    <property type="protein sequence ID" value="VCU07802.1"/>
    <property type="molecule type" value="Genomic_DNA"/>
</dbReference>
<gene>
    <name evidence="8" type="primary">coxS</name>
    <name evidence="8" type="ORF">RHODGE_RHODGE_00976</name>
</gene>
<evidence type="ECO:0000313" key="9">
    <source>
        <dbReference type="Proteomes" id="UP000289200"/>
    </source>
</evidence>
<dbReference type="GO" id="GO:0046872">
    <property type="term" value="F:metal ion binding"/>
    <property type="evidence" value="ECO:0007669"/>
    <property type="project" value="UniProtKB-KW"/>
</dbReference>
<evidence type="ECO:0000256" key="5">
    <source>
        <dbReference type="ARBA" id="ARBA00023014"/>
    </source>
</evidence>
<evidence type="ECO:0000259" key="7">
    <source>
        <dbReference type="PROSITE" id="PS51085"/>
    </source>
</evidence>
<dbReference type="FunFam" id="1.10.150.120:FF:000003">
    <property type="entry name" value="Carbon monoxide dehydrogenase, small subunit"/>
    <property type="match status" value="1"/>
</dbReference>
<dbReference type="SUPFAM" id="SSF47741">
    <property type="entry name" value="CO dehydrogenase ISP C-domain like"/>
    <property type="match status" value="1"/>
</dbReference>
<comment type="caution">
    <text evidence="8">The sequence shown here is derived from an EMBL/GenBank/DDBJ whole genome shotgun (WGS) entry which is preliminary data.</text>
</comment>
<evidence type="ECO:0000256" key="4">
    <source>
        <dbReference type="ARBA" id="ARBA00023004"/>
    </source>
</evidence>
<dbReference type="Pfam" id="PF00111">
    <property type="entry name" value="Fer2"/>
    <property type="match status" value="1"/>
</dbReference>
<dbReference type="FunFam" id="3.10.20.30:FF:000020">
    <property type="entry name" value="Xanthine dehydrogenase iron-sulfur subunit"/>
    <property type="match status" value="1"/>
</dbReference>
<keyword evidence="5" id="KW-0411">Iron-sulfur</keyword>
<dbReference type="Proteomes" id="UP000289200">
    <property type="component" value="Unassembled WGS sequence"/>
</dbReference>
<dbReference type="InterPro" id="IPR051452">
    <property type="entry name" value="Diverse_Oxidoreductases"/>
</dbReference>
<dbReference type="PANTHER" id="PTHR44379">
    <property type="entry name" value="OXIDOREDUCTASE WITH IRON-SULFUR SUBUNIT"/>
    <property type="match status" value="1"/>
</dbReference>
<keyword evidence="4" id="KW-0408">Iron</keyword>
<dbReference type="InterPro" id="IPR002888">
    <property type="entry name" value="2Fe-2S-bd"/>
</dbReference>
<dbReference type="AlphaFoldDB" id="A0A3S4BUS0"/>
<dbReference type="Gene3D" id="3.10.20.30">
    <property type="match status" value="1"/>
</dbReference>
<dbReference type="PANTHER" id="PTHR44379:SF5">
    <property type="entry name" value="OXIDOREDUCTASE WITH IRON-SULFUR SUBUNIT"/>
    <property type="match status" value="1"/>
</dbReference>
<evidence type="ECO:0000256" key="3">
    <source>
        <dbReference type="ARBA" id="ARBA00023002"/>
    </source>
</evidence>
<dbReference type="GO" id="GO:0016491">
    <property type="term" value="F:oxidoreductase activity"/>
    <property type="evidence" value="ECO:0007669"/>
    <property type="project" value="UniProtKB-KW"/>
</dbReference>
<dbReference type="InterPro" id="IPR012675">
    <property type="entry name" value="Beta-grasp_dom_sf"/>
</dbReference>
<dbReference type="CDD" id="cd00207">
    <property type="entry name" value="fer2"/>
    <property type="match status" value="1"/>
</dbReference>
<dbReference type="PROSITE" id="PS51085">
    <property type="entry name" value="2FE2S_FER_2"/>
    <property type="match status" value="1"/>
</dbReference>
<keyword evidence="3" id="KW-0560">Oxidoreductase</keyword>
<name>A0A3S4BUS0_9BRAD</name>
<evidence type="ECO:0000313" key="8">
    <source>
        <dbReference type="EMBL" id="VCU07802.1"/>
    </source>
</evidence>
<organism evidence="8 9">
    <name type="scientific">Rhodoplanes serenus</name>
    <dbReference type="NCBI Taxonomy" id="200615"/>
    <lineage>
        <taxon>Bacteria</taxon>
        <taxon>Pseudomonadati</taxon>
        <taxon>Pseudomonadota</taxon>
        <taxon>Alphaproteobacteria</taxon>
        <taxon>Hyphomicrobiales</taxon>
        <taxon>Nitrobacteraceae</taxon>
        <taxon>Rhodoplanes</taxon>
    </lineage>
</organism>
<sequence>MFTPAAAEHATAITTVRPGASSLAGRESGTRHRAATSPEGAPLTVSTGTGHTLPAPDTADLPPRLHTRRRTVETPRQAHMVPGPGRRSSREPEGDAMPVVSMTVNGKPVRAEVESRTLLVQFLREQLRLTGTHVGCDTSQCGACVVHLDGEAVKSCAVLAVQADGAEVLTIEGVAPGDTLHPMQEAFRDNHGLQCGYCTPGMIMTALDLVRRKGHELDDHTIREELEGNLCRCTGYHNIVKSIAAGARAMAPGGDPARQAAE</sequence>
<dbReference type="Gene3D" id="1.10.150.120">
    <property type="entry name" value="[2Fe-2S]-binding domain"/>
    <property type="match status" value="1"/>
</dbReference>
<dbReference type="InterPro" id="IPR036010">
    <property type="entry name" value="2Fe-2S_ferredoxin-like_sf"/>
</dbReference>
<feature type="region of interest" description="Disordered" evidence="6">
    <location>
        <begin position="16"/>
        <end position="98"/>
    </location>
</feature>
<proteinExistence type="predicted"/>
<dbReference type="Pfam" id="PF01799">
    <property type="entry name" value="Fer2_2"/>
    <property type="match status" value="1"/>
</dbReference>
<keyword evidence="1" id="KW-0001">2Fe-2S</keyword>
<protein>
    <submittedName>
        <fullName evidence="8">Carbon monoxide dehydrogenase small chain</fullName>
    </submittedName>
</protein>
<feature type="domain" description="2Fe-2S ferredoxin-type" evidence="7">
    <location>
        <begin position="98"/>
        <end position="174"/>
    </location>
</feature>
<dbReference type="InterPro" id="IPR001041">
    <property type="entry name" value="2Fe-2S_ferredoxin-type"/>
</dbReference>
<evidence type="ECO:0000256" key="6">
    <source>
        <dbReference type="SAM" id="MobiDB-lite"/>
    </source>
</evidence>
<dbReference type="InterPro" id="IPR036884">
    <property type="entry name" value="2Fe-2S-bd_dom_sf"/>
</dbReference>
<evidence type="ECO:0000256" key="2">
    <source>
        <dbReference type="ARBA" id="ARBA00022723"/>
    </source>
</evidence>